<dbReference type="Pfam" id="PF00753">
    <property type="entry name" value="Lactamase_B"/>
    <property type="match status" value="1"/>
</dbReference>
<evidence type="ECO:0000256" key="4">
    <source>
        <dbReference type="ARBA" id="ARBA00022833"/>
    </source>
</evidence>
<dbReference type="PANTHER" id="PTHR42978">
    <property type="entry name" value="QUORUM-QUENCHING LACTONASE YTNP-RELATED-RELATED"/>
    <property type="match status" value="1"/>
</dbReference>
<dbReference type="EMBL" id="FZOG01000002">
    <property type="protein sequence ID" value="SNS19476.1"/>
    <property type="molecule type" value="Genomic_DNA"/>
</dbReference>
<evidence type="ECO:0000313" key="7">
    <source>
        <dbReference type="EMBL" id="SNS19476.1"/>
    </source>
</evidence>
<name>A0A239CGW0_9PSED</name>
<sequence length="329" mass="35249">MTTIQSFTRRALLTLTVATSTLLAASTSAEPVAKQNNQVPGYYRMMVGDFEVTALYDGYVDIGTQLLKGASADDIQSLLAKMFLDSSNGVQTAVNAFLINTGNNLVLVDTGAAKCFGPALGNIQDNLKAAGYTPEQVDTVLLTHLHPDHACGLLSADGKSAYPNATIYIPKGDADYWLSSAEQAKAPEATRGRFAMSQKAVAPYAAADKMQTFKPDSKLPEGVAVVPSNGHTPGHTSYMFSSKGQDLLVWGDIVHSHSVQFSHPEVTIEFDSDSAKAVQARKKLFAEAAEDKLWVAGAHLPFPGIGHVRKEGDAYAWVPTEFGPIRSDR</sequence>
<accession>A0A239CGW0</accession>
<evidence type="ECO:0000313" key="8">
    <source>
        <dbReference type="Proteomes" id="UP000242915"/>
    </source>
</evidence>
<keyword evidence="2" id="KW-0479">Metal-binding</keyword>
<dbReference type="CDD" id="cd07720">
    <property type="entry name" value="OPHC2-like_MBL-fold"/>
    <property type="match status" value="1"/>
</dbReference>
<gene>
    <name evidence="7" type="ORF">SAMN05216255_1711</name>
</gene>
<dbReference type="PANTHER" id="PTHR42978:SF6">
    <property type="entry name" value="QUORUM-QUENCHING LACTONASE YTNP-RELATED"/>
    <property type="match status" value="1"/>
</dbReference>
<dbReference type="GO" id="GO:0016787">
    <property type="term" value="F:hydrolase activity"/>
    <property type="evidence" value="ECO:0007669"/>
    <property type="project" value="UniProtKB-KW"/>
</dbReference>
<feature type="chain" id="PRO_5012398935" evidence="5">
    <location>
        <begin position="25"/>
        <end position="329"/>
    </location>
</feature>
<dbReference type="InterPro" id="IPR051013">
    <property type="entry name" value="MBL_superfamily_lactonases"/>
</dbReference>
<keyword evidence="3" id="KW-0378">Hydrolase</keyword>
<keyword evidence="5" id="KW-0732">Signal</keyword>
<evidence type="ECO:0000256" key="2">
    <source>
        <dbReference type="ARBA" id="ARBA00022723"/>
    </source>
</evidence>
<comment type="similarity">
    <text evidence="1">Belongs to the metallo-beta-lactamase superfamily.</text>
</comment>
<feature type="signal peptide" evidence="5">
    <location>
        <begin position="1"/>
        <end position="24"/>
    </location>
</feature>
<feature type="domain" description="Metallo-beta-lactamase" evidence="6">
    <location>
        <begin position="93"/>
        <end position="299"/>
    </location>
</feature>
<evidence type="ECO:0000259" key="6">
    <source>
        <dbReference type="SMART" id="SM00849"/>
    </source>
</evidence>
<dbReference type="InterPro" id="IPR001279">
    <property type="entry name" value="Metallo-B-lactamas"/>
</dbReference>
<organism evidence="7 8">
    <name type="scientific">Pseudomonas segetis</name>
    <dbReference type="NCBI Taxonomy" id="298908"/>
    <lineage>
        <taxon>Bacteria</taxon>
        <taxon>Pseudomonadati</taxon>
        <taxon>Pseudomonadota</taxon>
        <taxon>Gammaproteobacteria</taxon>
        <taxon>Pseudomonadales</taxon>
        <taxon>Pseudomonadaceae</taxon>
        <taxon>Pseudomonas</taxon>
    </lineage>
</organism>
<dbReference type="Proteomes" id="UP000242915">
    <property type="component" value="Unassembled WGS sequence"/>
</dbReference>
<evidence type="ECO:0000256" key="3">
    <source>
        <dbReference type="ARBA" id="ARBA00022801"/>
    </source>
</evidence>
<dbReference type="GO" id="GO:0046872">
    <property type="term" value="F:metal ion binding"/>
    <property type="evidence" value="ECO:0007669"/>
    <property type="project" value="UniProtKB-KW"/>
</dbReference>
<keyword evidence="8" id="KW-1185">Reference proteome</keyword>
<dbReference type="RefSeq" id="WP_089359450.1">
    <property type="nucleotide sequence ID" value="NZ_FZOG01000002.1"/>
</dbReference>
<dbReference type="Gene3D" id="3.60.15.10">
    <property type="entry name" value="Ribonuclease Z/Hydroxyacylglutathione hydrolase-like"/>
    <property type="match status" value="1"/>
</dbReference>
<dbReference type="PROSITE" id="PS51318">
    <property type="entry name" value="TAT"/>
    <property type="match status" value="1"/>
</dbReference>
<dbReference type="SMART" id="SM00849">
    <property type="entry name" value="Lactamase_B"/>
    <property type="match status" value="1"/>
</dbReference>
<evidence type="ECO:0000256" key="5">
    <source>
        <dbReference type="SAM" id="SignalP"/>
    </source>
</evidence>
<proteinExistence type="inferred from homology"/>
<dbReference type="InterPro" id="IPR036866">
    <property type="entry name" value="RibonucZ/Hydroxyglut_hydro"/>
</dbReference>
<reference evidence="8" key="1">
    <citation type="submission" date="2017-06" db="EMBL/GenBank/DDBJ databases">
        <authorList>
            <person name="Varghese N."/>
            <person name="Submissions S."/>
        </authorList>
    </citation>
    <scope>NUCLEOTIDE SEQUENCE [LARGE SCALE GENOMIC DNA]</scope>
    <source>
        <strain evidence="8">CIP 108523</strain>
    </source>
</reference>
<dbReference type="InterPro" id="IPR006311">
    <property type="entry name" value="TAT_signal"/>
</dbReference>
<keyword evidence="4" id="KW-0862">Zinc</keyword>
<evidence type="ECO:0000256" key="1">
    <source>
        <dbReference type="ARBA" id="ARBA00007749"/>
    </source>
</evidence>
<protein>
    <submittedName>
        <fullName evidence="7">Glyoxylase, beta-lactamase superfamily II</fullName>
    </submittedName>
</protein>
<dbReference type="AlphaFoldDB" id="A0A239CGW0"/>
<dbReference type="SUPFAM" id="SSF56281">
    <property type="entry name" value="Metallo-hydrolase/oxidoreductase"/>
    <property type="match status" value="1"/>
</dbReference>